<accession>A0ABS2BMS1</accession>
<dbReference type="SUPFAM" id="SSF56925">
    <property type="entry name" value="OMPA-like"/>
    <property type="match status" value="1"/>
</dbReference>
<comment type="subcellular location">
    <subcellularLocation>
        <location evidence="1">Cell outer membrane</location>
    </subcellularLocation>
</comment>
<dbReference type="Gene3D" id="2.40.160.20">
    <property type="match status" value="1"/>
</dbReference>
<name>A0ABS2BMS1_9NEIS</name>
<feature type="domain" description="Outer membrane protein beta-barrel" evidence="3">
    <location>
        <begin position="182"/>
        <end position="301"/>
    </location>
</feature>
<organism evidence="4 5">
    <name type="scientific">Jeongeupia naejangsanensis</name>
    <dbReference type="NCBI Taxonomy" id="613195"/>
    <lineage>
        <taxon>Bacteria</taxon>
        <taxon>Pseudomonadati</taxon>
        <taxon>Pseudomonadota</taxon>
        <taxon>Betaproteobacteria</taxon>
        <taxon>Neisseriales</taxon>
        <taxon>Chitinibacteraceae</taxon>
        <taxon>Jeongeupia</taxon>
    </lineage>
</organism>
<keyword evidence="5" id="KW-1185">Reference proteome</keyword>
<keyword evidence="2" id="KW-0732">Signal</keyword>
<sequence length="301" mass="32720">MPGHAGSVFGQLGATSANAPEENSYGWAIGYDQPLGETLSMRFAWLNEGHVSGHRRDGQALQLWAGLPLGGGWRLAAGAGPYYYYDTQNLGDGYRISHGWGGLYSAALQYESTGGWIWALQYNRIEARDGFDTNALLLQLGYRLDGAPAGAEDGPTGRQEVALLLGAAIVNNLDSPNSFSGGVAYSFRFADDWAVSAMWLDEVNTDVLRRQGIVAQLWYEPDLGSDRFSIGVGIGPYYATRLDDMNGSGAVDDDKRWAGLVSLGAGYRLAGPWMLRAAWHRVLTSYSRDSDVLQLGLGYRF</sequence>
<dbReference type="Proteomes" id="UP000809431">
    <property type="component" value="Unassembled WGS sequence"/>
</dbReference>
<evidence type="ECO:0000256" key="2">
    <source>
        <dbReference type="ARBA" id="ARBA00022729"/>
    </source>
</evidence>
<protein>
    <submittedName>
        <fullName evidence="4">Outer membrane beta-barrel protein</fullName>
    </submittedName>
</protein>
<evidence type="ECO:0000313" key="5">
    <source>
        <dbReference type="Proteomes" id="UP000809431"/>
    </source>
</evidence>
<proteinExistence type="predicted"/>
<gene>
    <name evidence="4" type="ORF">JMJ54_11015</name>
</gene>
<dbReference type="Pfam" id="PF13505">
    <property type="entry name" value="OMP_b-brl"/>
    <property type="match status" value="1"/>
</dbReference>
<reference evidence="4 5" key="1">
    <citation type="submission" date="2021-01" db="EMBL/GenBank/DDBJ databases">
        <title>Draft Genome Sequence and Polyhydroxyalkanoate Biosynthetic Potential of Jeongeupia naejangsanensis Type Strain DSM 24253.</title>
        <authorList>
            <person name="Turrini P."/>
            <person name="Artuso I."/>
            <person name="Lugli G.A."/>
            <person name="Frangipani E."/>
            <person name="Ventura M."/>
            <person name="Visca P."/>
        </authorList>
    </citation>
    <scope>NUCLEOTIDE SEQUENCE [LARGE SCALE GENOMIC DNA]</scope>
    <source>
        <strain evidence="4 5">DSM 24253</strain>
    </source>
</reference>
<dbReference type="InterPro" id="IPR011250">
    <property type="entry name" value="OMP/PagP_B-barrel"/>
</dbReference>
<dbReference type="RefSeq" id="WP_203538614.1">
    <property type="nucleotide sequence ID" value="NZ_JAESND010000005.1"/>
</dbReference>
<evidence type="ECO:0000313" key="4">
    <source>
        <dbReference type="EMBL" id="MBM3116363.1"/>
    </source>
</evidence>
<dbReference type="EMBL" id="JAESND010000005">
    <property type="protein sequence ID" value="MBM3116363.1"/>
    <property type="molecule type" value="Genomic_DNA"/>
</dbReference>
<comment type="caution">
    <text evidence="4">The sequence shown here is derived from an EMBL/GenBank/DDBJ whole genome shotgun (WGS) entry which is preliminary data.</text>
</comment>
<evidence type="ECO:0000256" key="1">
    <source>
        <dbReference type="ARBA" id="ARBA00004442"/>
    </source>
</evidence>
<evidence type="ECO:0000259" key="3">
    <source>
        <dbReference type="Pfam" id="PF13505"/>
    </source>
</evidence>
<dbReference type="InterPro" id="IPR027385">
    <property type="entry name" value="Beta-barrel_OMP"/>
</dbReference>